<dbReference type="PANTHER" id="PTHR47271">
    <property type="entry name" value="ARGININE DEIMINASE"/>
    <property type="match status" value="1"/>
</dbReference>
<accession>A0A061SHR1</accession>
<organism evidence="1">
    <name type="scientific">Tetraselmis sp. GSL018</name>
    <dbReference type="NCBI Taxonomy" id="582737"/>
    <lineage>
        <taxon>Eukaryota</taxon>
        <taxon>Viridiplantae</taxon>
        <taxon>Chlorophyta</taxon>
        <taxon>core chlorophytes</taxon>
        <taxon>Chlorodendrophyceae</taxon>
        <taxon>Chlorodendrales</taxon>
        <taxon>Chlorodendraceae</taxon>
        <taxon>Tetraselmis</taxon>
    </lineage>
</organism>
<dbReference type="AlphaFoldDB" id="A0A061SHR1"/>
<dbReference type="GO" id="GO:0016990">
    <property type="term" value="F:arginine deiminase activity"/>
    <property type="evidence" value="ECO:0007669"/>
    <property type="project" value="TreeGrafter"/>
</dbReference>
<protein>
    <submittedName>
        <fullName evidence="1">Arginine deiminase</fullName>
    </submittedName>
</protein>
<sequence length="428" mass="48290">MNRSFQSARDLLNEAALKDERASRQEHENDVATTVIVCEPERSTIMMGGLHPRASLFEKTVHLEKAVDQHRRFRQVLEHYGLKVITVQEALAFGVEKHTRARIELEELAMRSLEYKLAAGSDDTFPEEDMYYLSDGYKRHVLESMSVTQIIDTILTRPIVHIAHSGRDTGMTASYSFRPLSNLIYTRDQQITTCKGVVMARLRASQRQDEVQLMKHVLTKTGLHIVGEIEDPGFLEGGDFFAAGRDLALLGVGLRSNMEAAKQLMEKDLLGCRRLAVVRDDFEQHQDRMHLDCCFSILTDKCCLMLEEMIGEDSPTRRLVDEFTQGPDGKYTLTRKGIEFSQYVKGEGYHIIPISGDDQKEYGCNVLNLGKGKIISVHGGTARQIVRCPEFTGDVQVIDFDCITSMYGAVHCSSQVVHRVPRPAYGED</sequence>
<evidence type="ECO:0000313" key="1">
    <source>
        <dbReference type="EMBL" id="JAC82261.1"/>
    </source>
</evidence>
<proteinExistence type="predicted"/>
<dbReference type="Gene3D" id="3.75.10.10">
    <property type="entry name" value="L-arginine/glycine Amidinotransferase, Chain A"/>
    <property type="match status" value="1"/>
</dbReference>
<dbReference type="PANTHER" id="PTHR47271:SF2">
    <property type="entry name" value="ARGININE DEIMINASE"/>
    <property type="match status" value="1"/>
</dbReference>
<dbReference type="EMBL" id="GBEZ01002829">
    <property type="protein sequence ID" value="JAC82261.1"/>
    <property type="molecule type" value="Transcribed_RNA"/>
</dbReference>
<reference evidence="1" key="1">
    <citation type="submission" date="2014-05" db="EMBL/GenBank/DDBJ databases">
        <title>The transcriptome of the halophilic microalga Tetraselmis sp. GSL018 isolated from the Great Salt Lake, Utah.</title>
        <authorList>
            <person name="Jinkerson R.E."/>
            <person name="D'Adamo S."/>
            <person name="Posewitz M.C."/>
        </authorList>
    </citation>
    <scope>NUCLEOTIDE SEQUENCE</scope>
    <source>
        <strain evidence="1">GSL018</strain>
    </source>
</reference>
<gene>
    <name evidence="1" type="ORF">TSPGSL018_6116</name>
</gene>
<dbReference type="GO" id="GO:0019546">
    <property type="term" value="P:L-arginine deiminase pathway"/>
    <property type="evidence" value="ECO:0007669"/>
    <property type="project" value="TreeGrafter"/>
</dbReference>
<dbReference type="Pfam" id="PF02274">
    <property type="entry name" value="ADI"/>
    <property type="match status" value="1"/>
</dbReference>
<name>A0A061SHR1_9CHLO</name>
<dbReference type="SUPFAM" id="SSF55909">
    <property type="entry name" value="Pentein"/>
    <property type="match status" value="1"/>
</dbReference>